<name>A0A1S9RZV5_PENBI</name>
<feature type="compositionally biased region" description="Gly residues" evidence="1">
    <location>
        <begin position="260"/>
        <end position="277"/>
    </location>
</feature>
<feature type="compositionally biased region" description="Basic and acidic residues" evidence="1">
    <location>
        <begin position="231"/>
        <end position="245"/>
    </location>
</feature>
<protein>
    <submittedName>
        <fullName evidence="4">Uncharacterized protein</fullName>
    </submittedName>
</protein>
<evidence type="ECO:0000313" key="4">
    <source>
        <dbReference type="EMBL" id="OOQ91025.1"/>
    </source>
</evidence>
<evidence type="ECO:0000256" key="1">
    <source>
        <dbReference type="SAM" id="MobiDB-lite"/>
    </source>
</evidence>
<comment type="caution">
    <text evidence="4">The sequence shown here is derived from an EMBL/GenBank/DDBJ whole genome shotgun (WGS) entry which is preliminary data.</text>
</comment>
<dbReference type="InterPro" id="IPR024771">
    <property type="entry name" value="SUZ"/>
</dbReference>
<feature type="compositionally biased region" description="Acidic residues" evidence="1">
    <location>
        <begin position="115"/>
        <end position="125"/>
    </location>
</feature>
<feature type="compositionally biased region" description="Basic and acidic residues" evidence="1">
    <location>
        <begin position="195"/>
        <end position="205"/>
    </location>
</feature>
<dbReference type="AlphaFoldDB" id="A0A1S9RZV5"/>
<feature type="compositionally biased region" description="Polar residues" evidence="1">
    <location>
        <begin position="206"/>
        <end position="230"/>
    </location>
</feature>
<feature type="region of interest" description="Disordered" evidence="1">
    <location>
        <begin position="85"/>
        <end position="277"/>
    </location>
</feature>
<dbReference type="EMBL" id="LJBN01000024">
    <property type="protein sequence ID" value="OOQ91025.1"/>
    <property type="molecule type" value="Genomic_DNA"/>
</dbReference>
<dbReference type="InterPro" id="IPR024642">
    <property type="entry name" value="SUZ-C"/>
</dbReference>
<reference evidence="5" key="1">
    <citation type="submission" date="2015-09" db="EMBL/GenBank/DDBJ databases">
        <authorList>
            <person name="Fill T.P."/>
            <person name="Baretta J.F."/>
            <person name="de Almeida L.G."/>
            <person name="Rocha M."/>
            <person name="de Souza D.H."/>
            <person name="Malavazi I."/>
            <person name="Cerdeira L.T."/>
            <person name="Hong H."/>
            <person name="Samborskyy M."/>
            <person name="de Vasconcelos A.T."/>
            <person name="Leadlay P."/>
            <person name="Rodrigues-Filho E."/>
        </authorList>
    </citation>
    <scope>NUCLEOTIDE SEQUENCE [LARGE SCALE GENOMIC DNA]</scope>
    <source>
        <strain evidence="5">LaBioMMi 136</strain>
    </source>
</reference>
<feature type="compositionally biased region" description="Low complexity" evidence="1">
    <location>
        <begin position="160"/>
        <end position="178"/>
    </location>
</feature>
<feature type="domain" description="SUZ" evidence="2">
    <location>
        <begin position="88"/>
        <end position="163"/>
    </location>
</feature>
<organism evidence="4 5">
    <name type="scientific">Penicillium brasilianum</name>
    <dbReference type="NCBI Taxonomy" id="104259"/>
    <lineage>
        <taxon>Eukaryota</taxon>
        <taxon>Fungi</taxon>
        <taxon>Dikarya</taxon>
        <taxon>Ascomycota</taxon>
        <taxon>Pezizomycotina</taxon>
        <taxon>Eurotiomycetes</taxon>
        <taxon>Eurotiomycetidae</taxon>
        <taxon>Eurotiales</taxon>
        <taxon>Aspergillaceae</taxon>
        <taxon>Penicillium</taxon>
    </lineage>
</organism>
<feature type="compositionally biased region" description="Polar residues" evidence="1">
    <location>
        <begin position="36"/>
        <end position="50"/>
    </location>
</feature>
<sequence length="277" mass="30551">MSAKPEVPDAWDADWESQADKLADQPTPPSEKKVSSKVTKAQRRAQQAEFNRQLWAEAESPQTFHYVEARSEVPLKQDFKPTVTLLSRRPQLAPRQLSSPGGIDGATARIGQLGLDDEGDTDEDPNQPRELTFEERQAIALKNREERQRKYEEARERLFGSPSATNSGNSSPGSTTPPRQNQPGEGRGKGKGRGGQRDYREKRDSSTASSKSRQQLYDPASSNRSVGSTLQRRDRPQGDRDDAEKQNAPQQPLRTPRGPDGSGRGGFGFANRGARGG</sequence>
<proteinExistence type="predicted"/>
<feature type="domain" description="SUZ-C" evidence="3">
    <location>
        <begin position="225"/>
        <end position="271"/>
    </location>
</feature>
<dbReference type="PROSITE" id="PS51938">
    <property type="entry name" value="SUZ_C"/>
    <property type="match status" value="1"/>
</dbReference>
<feature type="compositionally biased region" description="Basic and acidic residues" evidence="1">
    <location>
        <begin position="131"/>
        <end position="158"/>
    </location>
</feature>
<accession>A0A1S9RZV5</accession>
<gene>
    <name evidence="4" type="ORF">PEBR_02194</name>
</gene>
<evidence type="ECO:0000313" key="5">
    <source>
        <dbReference type="Proteomes" id="UP000190744"/>
    </source>
</evidence>
<dbReference type="PROSITE" id="PS51673">
    <property type="entry name" value="SUZ"/>
    <property type="match status" value="1"/>
</dbReference>
<dbReference type="Proteomes" id="UP000190744">
    <property type="component" value="Unassembled WGS sequence"/>
</dbReference>
<evidence type="ECO:0000259" key="2">
    <source>
        <dbReference type="PROSITE" id="PS51673"/>
    </source>
</evidence>
<feature type="region of interest" description="Disordered" evidence="1">
    <location>
        <begin position="1"/>
        <end position="59"/>
    </location>
</feature>
<evidence type="ECO:0000259" key="3">
    <source>
        <dbReference type="PROSITE" id="PS51938"/>
    </source>
</evidence>